<name>A0AAD5XL30_9FUNG</name>
<gene>
    <name evidence="1" type="ORF">HDU87_002490</name>
</gene>
<evidence type="ECO:0000313" key="1">
    <source>
        <dbReference type="EMBL" id="KAJ3165979.1"/>
    </source>
</evidence>
<organism evidence="1 2">
    <name type="scientific">Geranomyces variabilis</name>
    <dbReference type="NCBI Taxonomy" id="109894"/>
    <lineage>
        <taxon>Eukaryota</taxon>
        <taxon>Fungi</taxon>
        <taxon>Fungi incertae sedis</taxon>
        <taxon>Chytridiomycota</taxon>
        <taxon>Chytridiomycota incertae sedis</taxon>
        <taxon>Chytridiomycetes</taxon>
        <taxon>Spizellomycetales</taxon>
        <taxon>Powellomycetaceae</taxon>
        <taxon>Geranomyces</taxon>
    </lineage>
</organism>
<accession>A0AAD5XL30</accession>
<dbReference type="InterPro" id="IPR025533">
    <property type="entry name" value="DUF4419"/>
</dbReference>
<keyword evidence="2" id="KW-1185">Reference proteome</keyword>
<dbReference type="PANTHER" id="PTHR31252">
    <property type="entry name" value="DUF4419 DOMAIN-CONTAINING PROTEIN"/>
    <property type="match status" value="1"/>
</dbReference>
<dbReference type="Proteomes" id="UP001212152">
    <property type="component" value="Unassembled WGS sequence"/>
</dbReference>
<proteinExistence type="predicted"/>
<dbReference type="AlphaFoldDB" id="A0AAD5XL30"/>
<evidence type="ECO:0000313" key="2">
    <source>
        <dbReference type="Proteomes" id="UP001212152"/>
    </source>
</evidence>
<dbReference type="Pfam" id="PF14388">
    <property type="entry name" value="DUF4419"/>
    <property type="match status" value="1"/>
</dbReference>
<dbReference type="EMBL" id="JADGJQ010000194">
    <property type="protein sequence ID" value="KAJ3165979.1"/>
    <property type="molecule type" value="Genomic_DNA"/>
</dbReference>
<sequence>MTVTIQVTNREAAAVKIYQDESHYLANAAPYKKEGCGQVIKETPWDPKITSGVDNGFVDSIVRAYNHHHKLILRPDDVWLAIAVQFGLFVNGNANELRSHFVQHTGKKELVVSAIADIETADYAKLLSSDMVKALKDNVTDTELCDWILPAFSTTTPSDVVVGSIVLMASMNSYFDYKMELMCGIPEITLLGTVADWELIHARVAKLRKYGSECAKWATMLEKITENIARTARGETPENFWQTICHYNSTGSGPRYLSGWLSAFCVFNDKGNWQGDNTRVKTWNGHIIEGNEFPVIDFSDVPAGYLTVPMKLDDNGRLYDTLLFAGHASFTISAIDTVQPTLSWALFTKDDELVEK</sequence>
<protein>
    <submittedName>
        <fullName evidence="1">Uncharacterized protein</fullName>
    </submittedName>
</protein>
<comment type="caution">
    <text evidence="1">The sequence shown here is derived from an EMBL/GenBank/DDBJ whole genome shotgun (WGS) entry which is preliminary data.</text>
</comment>
<dbReference type="PANTHER" id="PTHR31252:SF11">
    <property type="entry name" value="DUF4419 DOMAIN-CONTAINING PROTEIN"/>
    <property type="match status" value="1"/>
</dbReference>
<reference evidence="1" key="1">
    <citation type="submission" date="2020-05" db="EMBL/GenBank/DDBJ databases">
        <title>Phylogenomic resolution of chytrid fungi.</title>
        <authorList>
            <person name="Stajich J.E."/>
            <person name="Amses K."/>
            <person name="Simmons R."/>
            <person name="Seto K."/>
            <person name="Myers J."/>
            <person name="Bonds A."/>
            <person name="Quandt C.A."/>
            <person name="Barry K."/>
            <person name="Liu P."/>
            <person name="Grigoriev I."/>
            <person name="Longcore J.E."/>
            <person name="James T.Y."/>
        </authorList>
    </citation>
    <scope>NUCLEOTIDE SEQUENCE</scope>
    <source>
        <strain evidence="1">JEL0379</strain>
    </source>
</reference>